<dbReference type="Pfam" id="PF10670">
    <property type="entry name" value="DUF4198"/>
    <property type="match status" value="1"/>
</dbReference>
<reference evidence="2 3" key="1">
    <citation type="submission" date="2020-02" db="EMBL/GenBank/DDBJ databases">
        <authorList>
            <person name="Chaudhuri R."/>
        </authorList>
    </citation>
    <scope>NUCLEOTIDE SEQUENCE [LARGE SCALE GENOMIC DNA]</scope>
    <source>
        <strain evidence="2">SFB21</strain>
    </source>
</reference>
<dbReference type="RefSeq" id="WP_174558966.1">
    <property type="nucleotide sequence ID" value="NZ_CADDTS010000022.1"/>
</dbReference>
<evidence type="ECO:0000313" key="3">
    <source>
        <dbReference type="Proteomes" id="UP000489961"/>
    </source>
</evidence>
<keyword evidence="2" id="KW-0812">Transmembrane</keyword>
<comment type="caution">
    <text evidence="2">The sequence shown here is derived from an EMBL/GenBank/DDBJ whole genome shotgun (WGS) entry which is preliminary data.</text>
</comment>
<evidence type="ECO:0000256" key="1">
    <source>
        <dbReference type="SAM" id="SignalP"/>
    </source>
</evidence>
<gene>
    <name evidence="2" type="ORF">SFB21_1019</name>
</gene>
<dbReference type="Proteomes" id="UP000489961">
    <property type="component" value="Unassembled WGS sequence"/>
</dbReference>
<feature type="chain" id="PRO_5032819572" evidence="1">
    <location>
        <begin position="23"/>
        <end position="276"/>
    </location>
</feature>
<dbReference type="AlphaFoldDB" id="A0A811G846"/>
<keyword evidence="2" id="KW-0472">Membrane</keyword>
<dbReference type="EMBL" id="CADDTS010000022">
    <property type="protein sequence ID" value="CAB1212344.1"/>
    <property type="molecule type" value="Genomic_DNA"/>
</dbReference>
<protein>
    <submittedName>
        <fullName evidence="2">Nickel uptake substrate-specific transmembrane region</fullName>
    </submittedName>
</protein>
<feature type="signal peptide" evidence="1">
    <location>
        <begin position="1"/>
        <end position="22"/>
    </location>
</feature>
<dbReference type="InterPro" id="IPR019613">
    <property type="entry name" value="DUF4198"/>
</dbReference>
<sequence length="276" mass="31553">MSFKKSALFICASILCIHSTHAHYPFVAPLNYQNFNNQSAIIAGFYDNPFASEVQIKNFQFHIISPNGTKTEIQEKDWIHAGSLSNYNLNHREDGSYRIQGTRHAQSSQFANVNGQWKTLLPNQPNKTKPTPEHVIFKHQLKPNAVVKTVQTQEVIETVISRRAITNRALAITGKGFEIEFISHPNAIKINQPVQLRLLNNGKPIADTEVKLFAQTHDFSRNATQASYRTNANGEFNFILTQKDQYLLKVDYQEPFNTPEQELNRYKYTLSFNAIQ</sequence>
<name>A0A811G846_9GAMM</name>
<keyword evidence="1" id="KW-0732">Signal</keyword>
<evidence type="ECO:0000313" key="2">
    <source>
        <dbReference type="EMBL" id="CAB1212344.1"/>
    </source>
</evidence>
<organism evidence="2 3">
    <name type="scientific">Acinetobacter bouvetii</name>
    <dbReference type="NCBI Taxonomy" id="202951"/>
    <lineage>
        <taxon>Bacteria</taxon>
        <taxon>Pseudomonadati</taxon>
        <taxon>Pseudomonadota</taxon>
        <taxon>Gammaproteobacteria</taxon>
        <taxon>Moraxellales</taxon>
        <taxon>Moraxellaceae</taxon>
        <taxon>Acinetobacter</taxon>
    </lineage>
</organism>
<proteinExistence type="predicted"/>
<accession>A0A811G846</accession>